<dbReference type="Proteomes" id="UP000031036">
    <property type="component" value="Unassembled WGS sequence"/>
</dbReference>
<sequence>MPHHERRQQNDGTNKKHRSTPYPCSRDQFKTSSQLAAEILGMQLTKTDMEADIIVVQAPVTTQTEAEAKAARQQRRNDQSRNTAVCAIM</sequence>
<proteinExistence type="predicted"/>
<reference evidence="2 3" key="1">
    <citation type="submission" date="2014-11" db="EMBL/GenBank/DDBJ databases">
        <title>Genetic blueprint of the zoonotic pathogen Toxocara canis.</title>
        <authorList>
            <person name="Zhu X.-Q."/>
            <person name="Korhonen P.K."/>
            <person name="Cai H."/>
            <person name="Young N.D."/>
            <person name="Nejsum P."/>
            <person name="von Samson-Himmelstjerna G."/>
            <person name="Boag P.R."/>
            <person name="Tan P."/>
            <person name="Li Q."/>
            <person name="Min J."/>
            <person name="Yang Y."/>
            <person name="Wang X."/>
            <person name="Fang X."/>
            <person name="Hall R.S."/>
            <person name="Hofmann A."/>
            <person name="Sternberg P.W."/>
            <person name="Jex A.R."/>
            <person name="Gasser R.B."/>
        </authorList>
    </citation>
    <scope>NUCLEOTIDE SEQUENCE [LARGE SCALE GENOMIC DNA]</scope>
    <source>
        <strain evidence="2">PN_DK_2014</strain>
    </source>
</reference>
<dbReference type="EMBL" id="JPKZ01002210">
    <property type="protein sequence ID" value="KHN77969.1"/>
    <property type="molecule type" value="Genomic_DNA"/>
</dbReference>
<gene>
    <name evidence="2" type="ORF">Tcan_07626</name>
</gene>
<keyword evidence="3" id="KW-1185">Reference proteome</keyword>
<accession>A0A0B2V8Y4</accession>
<dbReference type="AlphaFoldDB" id="A0A0B2V8Y4"/>
<feature type="region of interest" description="Disordered" evidence="1">
    <location>
        <begin position="1"/>
        <end position="29"/>
    </location>
</feature>
<evidence type="ECO:0000313" key="3">
    <source>
        <dbReference type="Proteomes" id="UP000031036"/>
    </source>
</evidence>
<dbReference type="OrthoDB" id="10482116at2759"/>
<evidence type="ECO:0000256" key="1">
    <source>
        <dbReference type="SAM" id="MobiDB-lite"/>
    </source>
</evidence>
<organism evidence="2 3">
    <name type="scientific">Toxocara canis</name>
    <name type="common">Canine roundworm</name>
    <dbReference type="NCBI Taxonomy" id="6265"/>
    <lineage>
        <taxon>Eukaryota</taxon>
        <taxon>Metazoa</taxon>
        <taxon>Ecdysozoa</taxon>
        <taxon>Nematoda</taxon>
        <taxon>Chromadorea</taxon>
        <taxon>Rhabditida</taxon>
        <taxon>Spirurina</taxon>
        <taxon>Ascaridomorpha</taxon>
        <taxon>Ascaridoidea</taxon>
        <taxon>Toxocaridae</taxon>
        <taxon>Toxocara</taxon>
    </lineage>
</organism>
<protein>
    <submittedName>
        <fullName evidence="2">Uncharacterized protein</fullName>
    </submittedName>
</protein>
<name>A0A0B2V8Y4_TOXCA</name>
<evidence type="ECO:0000313" key="2">
    <source>
        <dbReference type="EMBL" id="KHN77969.1"/>
    </source>
</evidence>
<comment type="caution">
    <text evidence="2">The sequence shown here is derived from an EMBL/GenBank/DDBJ whole genome shotgun (WGS) entry which is preliminary data.</text>
</comment>